<evidence type="ECO:0000313" key="2">
    <source>
        <dbReference type="EMBL" id="CAL6097578.1"/>
    </source>
</evidence>
<reference evidence="2 3" key="2">
    <citation type="submission" date="2024-07" db="EMBL/GenBank/DDBJ databases">
        <authorList>
            <person name="Akdeniz Z."/>
        </authorList>
    </citation>
    <scope>NUCLEOTIDE SEQUENCE [LARGE SCALE GENOMIC DNA]</scope>
</reference>
<keyword evidence="3" id="KW-1185">Reference proteome</keyword>
<proteinExistence type="predicted"/>
<accession>A0AA86U089</accession>
<dbReference type="Proteomes" id="UP001642409">
    <property type="component" value="Unassembled WGS sequence"/>
</dbReference>
<keyword evidence="1" id="KW-0067">ATP-binding</keyword>
<comment type="caution">
    <text evidence="1">The sequence shown here is derived from an EMBL/GenBank/DDBJ whole genome shotgun (WGS) entry which is preliminary data.</text>
</comment>
<name>A0AA86U089_9EUKA</name>
<dbReference type="GO" id="GO:0005524">
    <property type="term" value="F:ATP binding"/>
    <property type="evidence" value="ECO:0007669"/>
    <property type="project" value="UniProtKB-KW"/>
</dbReference>
<reference evidence="1" key="1">
    <citation type="submission" date="2023-06" db="EMBL/GenBank/DDBJ databases">
        <authorList>
            <person name="Kurt Z."/>
        </authorList>
    </citation>
    <scope>NUCLEOTIDE SEQUENCE</scope>
</reference>
<evidence type="ECO:0000313" key="1">
    <source>
        <dbReference type="EMBL" id="CAI9935289.1"/>
    </source>
</evidence>
<dbReference type="EMBL" id="CAXDID020000499">
    <property type="protein sequence ID" value="CAL6097578.1"/>
    <property type="molecule type" value="Genomic_DNA"/>
</dbReference>
<organism evidence="1">
    <name type="scientific">Hexamita inflata</name>
    <dbReference type="NCBI Taxonomy" id="28002"/>
    <lineage>
        <taxon>Eukaryota</taxon>
        <taxon>Metamonada</taxon>
        <taxon>Diplomonadida</taxon>
        <taxon>Hexamitidae</taxon>
        <taxon>Hexamitinae</taxon>
        <taxon>Hexamita</taxon>
    </lineage>
</organism>
<evidence type="ECO:0000313" key="3">
    <source>
        <dbReference type="Proteomes" id="UP001642409"/>
    </source>
</evidence>
<dbReference type="EMBL" id="CATOUU010000600">
    <property type="protein sequence ID" value="CAI9935289.1"/>
    <property type="molecule type" value="Genomic_DNA"/>
</dbReference>
<dbReference type="AlphaFoldDB" id="A0AA86U089"/>
<protein>
    <submittedName>
        <fullName evidence="1">ATP-binding protein</fullName>
    </submittedName>
    <submittedName>
        <fullName evidence="2">ATP-binding_protein</fullName>
    </submittedName>
</protein>
<gene>
    <name evidence="1" type="ORF">HINF_LOCUS22934</name>
    <name evidence="2" type="ORF">HINF_LOCUS69128</name>
</gene>
<sequence>MQLQNSIINISISHYVVKCALICLKCDINVNSSELILQAEGQVLSGLALEIEAILQVTNSNIQFRFITIHGAGFVNIIKESIETFQIINSTMSGTSLINSSSNGYIVSDLLLDTDLNISNVIVCSDLVSVGESTYKLTTSNQINTDCSICGDKYVVYGICLSELVNSVHVEGVLICVFPFEFRNMQCLCSAGYELNLTICVGTISQLTMLNNNFSQSIAQTTDFIYLVQEQCETKIAQLDNKTQIQLLNVRDQINSDIYSNITNLEHLILASAFQLESYFNRTIQQLDQQVFNNVSSTTHFLENQIMQNISQLNQSILSHITLSDQYVVSNNTKMETYVNNTKQILENYIIVNLSTQKLQIEDQIKSLQHNLEQQMLSNDSYIELQIVNNVTAFYNRISLLNASQQAALEQVKQQTYTNLSQYTHDVNQNIVSNISQLKTYIDNKIILNDQMFQQNISSLEKYVNNTKDNIEQMLDQNITQLRTKLQNQIGVSINNIMNQMVDNSTILEQRINGNYSNIQSQINNLALTTQTSVEAVRSQAYSNQTANFNLLNLNLNNNITTLQNSLLNKISINSSVLEQMIISNVTSVNSNMNIQNSNILTQIGITNSQQSQINNNMNQLLLAMSRLGAQVCVINGKSFNQGNGQCE</sequence>
<keyword evidence="1" id="KW-0547">Nucleotide-binding</keyword>